<dbReference type="AlphaFoldDB" id="A0AAV4P359"/>
<accession>A0AAV4P359</accession>
<evidence type="ECO:0000313" key="1">
    <source>
        <dbReference type="EMBL" id="GIX91657.1"/>
    </source>
</evidence>
<comment type="caution">
    <text evidence="1">The sequence shown here is derived from an EMBL/GenBank/DDBJ whole genome shotgun (WGS) entry which is preliminary data.</text>
</comment>
<dbReference type="Proteomes" id="UP001054945">
    <property type="component" value="Unassembled WGS sequence"/>
</dbReference>
<gene>
    <name evidence="1" type="ORF">CEXT_184671</name>
</gene>
<keyword evidence="2" id="KW-1185">Reference proteome</keyword>
<reference evidence="1 2" key="1">
    <citation type="submission" date="2021-06" db="EMBL/GenBank/DDBJ databases">
        <title>Caerostris extrusa draft genome.</title>
        <authorList>
            <person name="Kono N."/>
            <person name="Arakawa K."/>
        </authorList>
    </citation>
    <scope>NUCLEOTIDE SEQUENCE [LARGE SCALE GENOMIC DNA]</scope>
</reference>
<protein>
    <submittedName>
        <fullName evidence="1">Uncharacterized protein</fullName>
    </submittedName>
</protein>
<evidence type="ECO:0000313" key="2">
    <source>
        <dbReference type="Proteomes" id="UP001054945"/>
    </source>
</evidence>
<dbReference type="EMBL" id="BPLR01004045">
    <property type="protein sequence ID" value="GIX91657.1"/>
    <property type="molecule type" value="Genomic_DNA"/>
</dbReference>
<organism evidence="1 2">
    <name type="scientific">Caerostris extrusa</name>
    <name type="common">Bark spider</name>
    <name type="synonym">Caerostris bankana</name>
    <dbReference type="NCBI Taxonomy" id="172846"/>
    <lineage>
        <taxon>Eukaryota</taxon>
        <taxon>Metazoa</taxon>
        <taxon>Ecdysozoa</taxon>
        <taxon>Arthropoda</taxon>
        <taxon>Chelicerata</taxon>
        <taxon>Arachnida</taxon>
        <taxon>Araneae</taxon>
        <taxon>Araneomorphae</taxon>
        <taxon>Entelegynae</taxon>
        <taxon>Araneoidea</taxon>
        <taxon>Araneidae</taxon>
        <taxon>Caerostris</taxon>
    </lineage>
</organism>
<sequence>MPVEFLSFLKELPKYKKPPEPPTPSPWASSGLLQSRLQGNNRKLITRFWMNPFRAGRRRWSPDGVELQTDGN</sequence>
<name>A0AAV4P359_CAEEX</name>
<proteinExistence type="predicted"/>